<dbReference type="PANTHER" id="PTHR32035">
    <property type="entry name" value="AURORA KINASE A-INTERACTING PROTEIN"/>
    <property type="match status" value="1"/>
</dbReference>
<reference evidence="7 8" key="1">
    <citation type="submission" date="2015-01" db="EMBL/GenBank/DDBJ databases">
        <title>The Genome Sequence of Ochroconis gallopava CBS43764.</title>
        <authorList>
            <consortium name="The Broad Institute Genomics Platform"/>
            <person name="Cuomo C."/>
            <person name="de Hoog S."/>
            <person name="Gorbushina A."/>
            <person name="Stielow B."/>
            <person name="Teixiera M."/>
            <person name="Abouelleil A."/>
            <person name="Chapman S.B."/>
            <person name="Priest M."/>
            <person name="Young S.K."/>
            <person name="Wortman J."/>
            <person name="Nusbaum C."/>
            <person name="Birren B."/>
        </authorList>
    </citation>
    <scope>NUCLEOTIDE SEQUENCE [LARGE SCALE GENOMIC DNA]</scope>
    <source>
        <strain evidence="7 8">CBS 43764</strain>
    </source>
</reference>
<proteinExistence type="inferred from homology"/>
<keyword evidence="2" id="KW-0496">Mitochondrion</keyword>
<dbReference type="SMART" id="SM01155">
    <property type="entry name" value="DUF1713"/>
    <property type="match status" value="1"/>
</dbReference>
<dbReference type="GO" id="GO:0005739">
    <property type="term" value="C:mitochondrion"/>
    <property type="evidence" value="ECO:0007669"/>
    <property type="project" value="UniProtKB-SubCell"/>
</dbReference>
<sequence length="356" mass="40239">MFSNSVRRIVLPTAAAASSSTCTASTAASSVRGVAAVSHRSHQRRLSSSKTSVPPDNAKRVAIEQGKQKNAEGGRGTRKNRVRTTRANGAASEKKAALVPLSKLYPDLPEPVRNTNHLRREDLAVMQLFAGHLPISPNHIIPQPVSDDQFEAIFKPKPHWQKYKDTLDQLNGAIATLEEAGVVEGVDDAVEIVHLDAADSVADPLSHYYRMNRPPPPPRPVDEFEHENAKAPRRRPRKGKSWQTTITVTEWTDGQGHRTFHADSTPIVRVPHTEIRVIEEPLPTQDVSIRQPFLERMRARQEKWHAFQTAKIREATKKPKMLLISVRRQRKVKMKKHKLKKLRKRTRNLRRKLGKL</sequence>
<dbReference type="VEuPathDB" id="FungiDB:PV09_05189"/>
<feature type="domain" description="Ribosomal protein mS38 C-terminal" evidence="6">
    <location>
        <begin position="322"/>
        <end position="355"/>
    </location>
</feature>
<dbReference type="OrthoDB" id="5364404at2759"/>
<feature type="region of interest" description="Disordered" evidence="5">
    <location>
        <begin position="37"/>
        <end position="93"/>
    </location>
</feature>
<organism evidence="7 8">
    <name type="scientific">Verruconis gallopava</name>
    <dbReference type="NCBI Taxonomy" id="253628"/>
    <lineage>
        <taxon>Eukaryota</taxon>
        <taxon>Fungi</taxon>
        <taxon>Dikarya</taxon>
        <taxon>Ascomycota</taxon>
        <taxon>Pezizomycotina</taxon>
        <taxon>Dothideomycetes</taxon>
        <taxon>Pleosporomycetidae</taxon>
        <taxon>Venturiales</taxon>
        <taxon>Sympoventuriaceae</taxon>
        <taxon>Verruconis</taxon>
    </lineage>
</organism>
<evidence type="ECO:0000256" key="1">
    <source>
        <dbReference type="ARBA" id="ARBA00004173"/>
    </source>
</evidence>
<dbReference type="HOGENOM" id="CLU_035429_0_1_1"/>
<dbReference type="PANTHER" id="PTHR32035:SF3">
    <property type="entry name" value="SMALL RIBOSOMAL SUBUNIT PROTEIN MS38"/>
    <property type="match status" value="1"/>
</dbReference>
<evidence type="ECO:0000256" key="3">
    <source>
        <dbReference type="ARBA" id="ARBA00035647"/>
    </source>
</evidence>
<dbReference type="Proteomes" id="UP000053259">
    <property type="component" value="Unassembled WGS sequence"/>
</dbReference>
<dbReference type="RefSeq" id="XP_016213283.1">
    <property type="nucleotide sequence ID" value="XM_016358664.1"/>
</dbReference>
<dbReference type="GeneID" id="27313162"/>
<evidence type="ECO:0000259" key="6">
    <source>
        <dbReference type="SMART" id="SM01155"/>
    </source>
</evidence>
<dbReference type="Pfam" id="PF08213">
    <property type="entry name" value="COX24_C"/>
    <property type="match status" value="1"/>
</dbReference>
<comment type="similarity">
    <text evidence="3">Belongs to the mitochondrion-specific ribosomal protein mS38 family.</text>
</comment>
<accession>A0A0D2AW77</accession>
<keyword evidence="8" id="KW-1185">Reference proteome</keyword>
<evidence type="ECO:0000256" key="2">
    <source>
        <dbReference type="ARBA" id="ARBA00023128"/>
    </source>
</evidence>
<gene>
    <name evidence="7" type="ORF">PV09_05189</name>
</gene>
<evidence type="ECO:0000256" key="5">
    <source>
        <dbReference type="SAM" id="MobiDB-lite"/>
    </source>
</evidence>
<dbReference type="EMBL" id="KN847544">
    <property type="protein sequence ID" value="KIW03414.1"/>
    <property type="molecule type" value="Genomic_DNA"/>
</dbReference>
<dbReference type="InterPro" id="IPR013177">
    <property type="entry name" value="Ribosomal_mS38_C"/>
</dbReference>
<evidence type="ECO:0000313" key="7">
    <source>
        <dbReference type="EMBL" id="KIW03414.1"/>
    </source>
</evidence>
<protein>
    <recommendedName>
        <fullName evidence="4">Small ribosomal subunit protein mS38</fullName>
    </recommendedName>
</protein>
<feature type="compositionally biased region" description="Basic and acidic residues" evidence="5">
    <location>
        <begin position="57"/>
        <end position="72"/>
    </location>
</feature>
<evidence type="ECO:0000313" key="8">
    <source>
        <dbReference type="Proteomes" id="UP000053259"/>
    </source>
</evidence>
<comment type="subcellular location">
    <subcellularLocation>
        <location evidence="1">Mitochondrion</location>
    </subcellularLocation>
</comment>
<dbReference type="STRING" id="253628.A0A0D2AW77"/>
<dbReference type="InParanoid" id="A0A0D2AW77"/>
<evidence type="ECO:0000256" key="4">
    <source>
        <dbReference type="ARBA" id="ARBA00035682"/>
    </source>
</evidence>
<name>A0A0D2AW77_9PEZI</name>
<feature type="compositionally biased region" description="Basic and acidic residues" evidence="5">
    <location>
        <begin position="220"/>
        <end position="230"/>
    </location>
</feature>
<feature type="region of interest" description="Disordered" evidence="5">
    <location>
        <begin position="212"/>
        <end position="242"/>
    </location>
</feature>
<feature type="compositionally biased region" description="Basic residues" evidence="5">
    <location>
        <begin position="231"/>
        <end position="240"/>
    </location>
</feature>
<dbReference type="AlphaFoldDB" id="A0A0D2AW77"/>